<dbReference type="Pfam" id="PF06724">
    <property type="entry name" value="DUF1206"/>
    <property type="match status" value="3"/>
</dbReference>
<organism evidence="3 4">
    <name type="scientific">Microbacterium aurantiacum</name>
    <dbReference type="NCBI Taxonomy" id="162393"/>
    <lineage>
        <taxon>Bacteria</taxon>
        <taxon>Bacillati</taxon>
        <taxon>Actinomycetota</taxon>
        <taxon>Actinomycetes</taxon>
        <taxon>Micrococcales</taxon>
        <taxon>Microbacteriaceae</taxon>
        <taxon>Microbacterium</taxon>
    </lineage>
</organism>
<accession>A0A0M8MGQ8</accession>
<dbReference type="PATRIC" id="fig|84292.3.peg.2900"/>
<dbReference type="InterPro" id="IPR009597">
    <property type="entry name" value="DUF1206"/>
</dbReference>
<feature type="transmembrane region" description="Helical" evidence="1">
    <location>
        <begin position="147"/>
        <end position="168"/>
    </location>
</feature>
<feature type="domain" description="DUF1206" evidence="2">
    <location>
        <begin position="105"/>
        <end position="173"/>
    </location>
</feature>
<gene>
    <name evidence="3" type="ORF">XI38_14235</name>
</gene>
<keyword evidence="1" id="KW-0472">Membrane</keyword>
<feature type="domain" description="DUF1206" evidence="2">
    <location>
        <begin position="23"/>
        <end position="89"/>
    </location>
</feature>
<evidence type="ECO:0000259" key="2">
    <source>
        <dbReference type="Pfam" id="PF06724"/>
    </source>
</evidence>
<evidence type="ECO:0000313" key="3">
    <source>
        <dbReference type="EMBL" id="KOS09757.1"/>
    </source>
</evidence>
<dbReference type="AlphaFoldDB" id="A0A0M8MGQ8"/>
<feature type="transmembrane region" description="Helical" evidence="1">
    <location>
        <begin position="237"/>
        <end position="257"/>
    </location>
</feature>
<feature type="transmembrane region" description="Helical" evidence="1">
    <location>
        <begin position="21"/>
        <end position="43"/>
    </location>
</feature>
<evidence type="ECO:0000313" key="4">
    <source>
        <dbReference type="Proteomes" id="UP000037737"/>
    </source>
</evidence>
<feature type="transmembrane region" description="Helical" evidence="1">
    <location>
        <begin position="63"/>
        <end position="85"/>
    </location>
</feature>
<dbReference type="EMBL" id="LAVO01000020">
    <property type="protein sequence ID" value="KOS09757.1"/>
    <property type="molecule type" value="Genomic_DNA"/>
</dbReference>
<feature type="transmembrane region" description="Helical" evidence="1">
    <location>
        <begin position="106"/>
        <end position="127"/>
    </location>
</feature>
<dbReference type="KEGG" id="mcw:A8L33_01440"/>
<reference evidence="3" key="1">
    <citation type="submission" date="2015-04" db="EMBL/GenBank/DDBJ databases">
        <title>Complete genome sequence of Microbacterium chocolatum SIT 101, a bacterium enantioselectively hydrolyzing mesomeric diesters.</title>
        <authorList>
            <person name="Li X."/>
            <person name="Xu Y."/>
        </authorList>
    </citation>
    <scope>NUCLEOTIDE SEQUENCE [LARGE SCALE GENOMIC DNA]</scope>
    <source>
        <strain evidence="3">SIT 101</strain>
    </source>
</reference>
<dbReference type="Proteomes" id="UP000037737">
    <property type="component" value="Unassembled WGS sequence"/>
</dbReference>
<dbReference type="OrthoDB" id="4552598at2"/>
<feature type="domain" description="DUF1206" evidence="2">
    <location>
        <begin position="196"/>
        <end position="264"/>
    </location>
</feature>
<feature type="transmembrane region" description="Helical" evidence="1">
    <location>
        <begin position="189"/>
        <end position="217"/>
    </location>
</feature>
<comment type="caution">
    <text evidence="3">The sequence shown here is derived from an EMBL/GenBank/DDBJ whole genome shotgun (WGS) entry which is preliminary data.</text>
</comment>
<proteinExistence type="predicted"/>
<keyword evidence="1" id="KW-1133">Transmembrane helix</keyword>
<sequence length="267" mass="27131">MSASKDAARKAQDSTAFRVAARVGYVVLGLLHLVIGAIAISIATGAGGGEADQSGAMQQIREAPAGVFALWAVVVGLAALAAWQIAEALLERDPDTKKAWAHRVKYLGTAVTYLAIGFTAAVFAAGGSSDSEDSASSFSQTLMAAPAGVFLVGLVGLVILGIGVAFVFRGVTRKFEENLSLPGGAARKGIVAFAVAGYVAKGIAIGVAGMLFLAAAVTHDPEAAGGLDAALKALVELPFGPAVLWVVGVGLILYGLFSIARARYARM</sequence>
<evidence type="ECO:0000256" key="1">
    <source>
        <dbReference type="SAM" id="Phobius"/>
    </source>
</evidence>
<name>A0A0M8MGQ8_9MICO</name>
<protein>
    <submittedName>
        <fullName evidence="3">Membrane protein</fullName>
    </submittedName>
</protein>
<keyword evidence="4" id="KW-1185">Reference proteome</keyword>
<keyword evidence="1" id="KW-0812">Transmembrane</keyword>